<dbReference type="PANTHER" id="PTHR39201:SF1">
    <property type="entry name" value="FLAVODOXIN-LIKE DOMAIN-CONTAINING PROTEIN"/>
    <property type="match status" value="1"/>
</dbReference>
<gene>
    <name evidence="3" type="ORF">H6A31_08860</name>
</gene>
<feature type="signal peptide" evidence="1">
    <location>
        <begin position="1"/>
        <end position="26"/>
    </location>
</feature>
<evidence type="ECO:0000313" key="4">
    <source>
        <dbReference type="Proteomes" id="UP000703295"/>
    </source>
</evidence>
<evidence type="ECO:0000313" key="3">
    <source>
        <dbReference type="EMBL" id="MBM6758783.1"/>
    </source>
</evidence>
<organism evidence="3 4">
    <name type="scientific">Bacteroides mediterraneensis</name>
    <dbReference type="NCBI Taxonomy" id="1841856"/>
    <lineage>
        <taxon>Bacteria</taxon>
        <taxon>Pseudomonadati</taxon>
        <taxon>Bacteroidota</taxon>
        <taxon>Bacteroidia</taxon>
        <taxon>Bacteroidales</taxon>
        <taxon>Bacteroidaceae</taxon>
        <taxon>Bacteroides</taxon>
    </lineage>
</organism>
<dbReference type="InterPro" id="IPR029039">
    <property type="entry name" value="Flavoprotein-like_sf"/>
</dbReference>
<evidence type="ECO:0000256" key="1">
    <source>
        <dbReference type="SAM" id="SignalP"/>
    </source>
</evidence>
<keyword evidence="1" id="KW-0732">Signal</keyword>
<sequence length="196" mass="21295">MKRGGTMKQILMTLALLCGVNLTACAQKQKTQPMTHDAKVLVAYFSATGTTAEAAAKLARVTGGELFAVTPQQAYTAADLDWHDKQSRSSVEMNDEKARPALKTKKADMAAYDVVFIGYPIWWGVAPRIINTFIESHDLKGKTLVPFATSGGSGIASSVKALKAAYPSLQWTEGRLLNRASESDIRSWVEKLGCLR</sequence>
<dbReference type="Pfam" id="PF12682">
    <property type="entry name" value="Flavodoxin_4"/>
    <property type="match status" value="1"/>
</dbReference>
<protein>
    <submittedName>
        <fullName evidence="3">NAD(P)H-dependent oxidoreductase</fullName>
    </submittedName>
</protein>
<proteinExistence type="predicted"/>
<comment type="caution">
    <text evidence="3">The sequence shown here is derived from an EMBL/GenBank/DDBJ whole genome shotgun (WGS) entry which is preliminary data.</text>
</comment>
<name>A0ABS2EWS5_9BACE</name>
<feature type="chain" id="PRO_5045048305" evidence="1">
    <location>
        <begin position="27"/>
        <end position="196"/>
    </location>
</feature>
<dbReference type="InterPro" id="IPR008254">
    <property type="entry name" value="Flavodoxin/NO_synth"/>
</dbReference>
<dbReference type="Gene3D" id="3.40.50.360">
    <property type="match status" value="1"/>
</dbReference>
<dbReference type="Proteomes" id="UP000703295">
    <property type="component" value="Unassembled WGS sequence"/>
</dbReference>
<accession>A0ABS2EWS5</accession>
<dbReference type="SUPFAM" id="SSF52218">
    <property type="entry name" value="Flavoproteins"/>
    <property type="match status" value="1"/>
</dbReference>
<reference evidence="3 4" key="1">
    <citation type="journal article" date="2021" name="Sci. Rep.">
        <title>The distribution of antibiotic resistance genes in chicken gut microbiota commensals.</title>
        <authorList>
            <person name="Juricova H."/>
            <person name="Matiasovicova J."/>
            <person name="Kubasova T."/>
            <person name="Cejkova D."/>
            <person name="Rychlik I."/>
        </authorList>
    </citation>
    <scope>NUCLEOTIDE SEQUENCE [LARGE SCALE GENOMIC DNA]</scope>
    <source>
        <strain evidence="3 4">An801</strain>
    </source>
</reference>
<dbReference type="PANTHER" id="PTHR39201">
    <property type="entry name" value="EXPORTED PROTEIN-RELATED"/>
    <property type="match status" value="1"/>
</dbReference>
<feature type="domain" description="Flavodoxin-like" evidence="2">
    <location>
        <begin position="39"/>
        <end position="191"/>
    </location>
</feature>
<keyword evidence="4" id="KW-1185">Reference proteome</keyword>
<dbReference type="NCBIfam" id="NF005501">
    <property type="entry name" value="PRK07116.1"/>
    <property type="match status" value="1"/>
</dbReference>
<evidence type="ECO:0000259" key="2">
    <source>
        <dbReference type="Pfam" id="PF12682"/>
    </source>
</evidence>
<dbReference type="EMBL" id="JACJJW010000021">
    <property type="protein sequence ID" value="MBM6758783.1"/>
    <property type="molecule type" value="Genomic_DNA"/>
</dbReference>